<dbReference type="PANTHER" id="PTHR33273:SF4">
    <property type="entry name" value="ENDONUCLEASE_EXONUCLEASE_PHOSPHATASE DOMAIN-CONTAINING PROTEIN"/>
    <property type="match status" value="1"/>
</dbReference>
<organism evidence="2 3">
    <name type="scientific">Ooceraea biroi</name>
    <name type="common">Clonal raider ant</name>
    <name type="synonym">Cerapachys biroi</name>
    <dbReference type="NCBI Taxonomy" id="2015173"/>
    <lineage>
        <taxon>Eukaryota</taxon>
        <taxon>Metazoa</taxon>
        <taxon>Ecdysozoa</taxon>
        <taxon>Arthropoda</taxon>
        <taxon>Hexapoda</taxon>
        <taxon>Insecta</taxon>
        <taxon>Pterygota</taxon>
        <taxon>Neoptera</taxon>
        <taxon>Endopterygota</taxon>
        <taxon>Hymenoptera</taxon>
        <taxon>Apocrita</taxon>
        <taxon>Aculeata</taxon>
        <taxon>Formicoidea</taxon>
        <taxon>Formicidae</taxon>
        <taxon>Dorylinae</taxon>
        <taxon>Ooceraea</taxon>
    </lineage>
</organism>
<sequence>MTNILLWNAGGIRNKKAELLHAISPYDIVVITETKVCSDSIIYFPGYKTYKSDNLNNSGGVAILVKHGMEFEIIKDLKVQSDNFDVIGIRVVNTTRVFNLIAVYRKPYGREKISTWNELLDFSEAEEDTIILGDFNAHHTSWNCDTTDKNGERLFLAIMYDKGYTVLNSDTKSRLNYYNQVASNINLVFVNNDLSGLLEYNQLSDTWGSDHYPIEISFDIEVEPYRKLTNRVTVGNRVRYFTNTTRALRDAIYVLRPVFIVGSYI</sequence>
<comment type="caution">
    <text evidence="2">The sequence shown here is derived from an EMBL/GenBank/DDBJ whole genome shotgun (WGS) entry which is preliminary data.</text>
</comment>
<dbReference type="InterPro" id="IPR036691">
    <property type="entry name" value="Endo/exonu/phosph_ase_sf"/>
</dbReference>
<dbReference type="EMBL" id="QOIP01000001">
    <property type="protein sequence ID" value="RLU26430.1"/>
    <property type="molecule type" value="Genomic_DNA"/>
</dbReference>
<name>A0A3L8E129_OOCBI</name>
<dbReference type="SUPFAM" id="SSF56219">
    <property type="entry name" value="DNase I-like"/>
    <property type="match status" value="1"/>
</dbReference>
<protein>
    <recommendedName>
        <fullName evidence="1">Endonuclease/exonuclease/phosphatase domain-containing protein</fullName>
    </recommendedName>
</protein>
<gene>
    <name evidence="2" type="ORF">DMN91_000224</name>
</gene>
<dbReference type="GO" id="GO:0003824">
    <property type="term" value="F:catalytic activity"/>
    <property type="evidence" value="ECO:0007669"/>
    <property type="project" value="InterPro"/>
</dbReference>
<accession>A0A3L8E129</accession>
<evidence type="ECO:0000313" key="3">
    <source>
        <dbReference type="Proteomes" id="UP000279307"/>
    </source>
</evidence>
<dbReference type="PANTHER" id="PTHR33273">
    <property type="entry name" value="DOMAIN-CONTAINING PROTEIN, PUTATIVE-RELATED"/>
    <property type="match status" value="1"/>
</dbReference>
<dbReference type="Gene3D" id="3.60.10.10">
    <property type="entry name" value="Endonuclease/exonuclease/phosphatase"/>
    <property type="match status" value="1"/>
</dbReference>
<dbReference type="InterPro" id="IPR005135">
    <property type="entry name" value="Endo/exonuclease/phosphatase"/>
</dbReference>
<proteinExistence type="predicted"/>
<dbReference type="Pfam" id="PF14529">
    <property type="entry name" value="Exo_endo_phos_2"/>
    <property type="match status" value="1"/>
</dbReference>
<feature type="domain" description="Endonuclease/exonuclease/phosphatase" evidence="1">
    <location>
        <begin position="99"/>
        <end position="214"/>
    </location>
</feature>
<dbReference type="AlphaFoldDB" id="A0A3L8E129"/>
<reference evidence="2 3" key="1">
    <citation type="journal article" date="2018" name="Genome Res.">
        <title>The genomic architecture and molecular evolution of ant odorant receptors.</title>
        <authorList>
            <person name="McKenzie S.K."/>
            <person name="Kronauer D.J.C."/>
        </authorList>
    </citation>
    <scope>NUCLEOTIDE SEQUENCE [LARGE SCALE GENOMIC DNA]</scope>
    <source>
        <strain evidence="2">Clonal line C1</strain>
    </source>
</reference>
<evidence type="ECO:0000259" key="1">
    <source>
        <dbReference type="Pfam" id="PF14529"/>
    </source>
</evidence>
<evidence type="ECO:0000313" key="2">
    <source>
        <dbReference type="EMBL" id="RLU26430.1"/>
    </source>
</evidence>
<dbReference type="Proteomes" id="UP000279307">
    <property type="component" value="Chromosome 1"/>
</dbReference>